<evidence type="ECO:0000256" key="1">
    <source>
        <dbReference type="SAM" id="MobiDB-lite"/>
    </source>
</evidence>
<organism evidence="3 4">
    <name type="scientific">Streptomyces halstedii</name>
    <dbReference type="NCBI Taxonomy" id="1944"/>
    <lineage>
        <taxon>Bacteria</taxon>
        <taxon>Bacillati</taxon>
        <taxon>Actinomycetota</taxon>
        <taxon>Actinomycetes</taxon>
        <taxon>Kitasatosporales</taxon>
        <taxon>Streptomycetaceae</taxon>
        <taxon>Streptomyces</taxon>
    </lineage>
</organism>
<evidence type="ECO:0000259" key="2">
    <source>
        <dbReference type="Pfam" id="PF04149"/>
    </source>
</evidence>
<proteinExistence type="predicted"/>
<feature type="region of interest" description="Disordered" evidence="1">
    <location>
        <begin position="1"/>
        <end position="22"/>
    </location>
</feature>
<reference evidence="3 4" key="1">
    <citation type="submission" date="2021-07" db="EMBL/GenBank/DDBJ databases">
        <title>Sequencing Streptomyces halstedii LGO-A4 genome an citrus endophytic actinomycete.</title>
        <authorList>
            <person name="Samborskyy M."/>
            <person name="Scott N."/>
            <person name="Deglau R."/>
            <person name="Dickens S."/>
            <person name="Oliveira L.G."/>
        </authorList>
    </citation>
    <scope>NUCLEOTIDE SEQUENCE [LARGE SCALE GENOMIC DNA]</scope>
    <source>
        <strain evidence="3 4">LGO-A4</strain>
    </source>
</reference>
<protein>
    <submittedName>
        <fullName evidence="3">DUF397 domain-containing protein</fullName>
    </submittedName>
</protein>
<dbReference type="Proteomes" id="UP000735541">
    <property type="component" value="Unassembled WGS sequence"/>
</dbReference>
<dbReference type="EMBL" id="JAHUVW010000001">
    <property type="protein sequence ID" value="MBV7672005.1"/>
    <property type="molecule type" value="Genomic_DNA"/>
</dbReference>
<feature type="domain" description="DUF397" evidence="2">
    <location>
        <begin position="14"/>
        <end position="63"/>
    </location>
</feature>
<evidence type="ECO:0000313" key="4">
    <source>
        <dbReference type="Proteomes" id="UP000735541"/>
    </source>
</evidence>
<dbReference type="InterPro" id="IPR007278">
    <property type="entry name" value="DUF397"/>
</dbReference>
<gene>
    <name evidence="3" type="ORF">STHAL_21365</name>
</gene>
<sequence>MNVEVTTAATGAPHWFKSSHSGAEGGDCLEVATRPGVVLVRDSKHVTGPVLSLTPGGWSAFVAYTAGR</sequence>
<comment type="caution">
    <text evidence="3">The sequence shown here is derived from an EMBL/GenBank/DDBJ whole genome shotgun (WGS) entry which is preliminary data.</text>
</comment>
<evidence type="ECO:0000313" key="3">
    <source>
        <dbReference type="EMBL" id="MBV7672005.1"/>
    </source>
</evidence>
<keyword evidence="4" id="KW-1185">Reference proteome</keyword>
<accession>A0ABS6TUR7</accession>
<name>A0ABS6TUR7_STRHA</name>
<dbReference type="Pfam" id="PF04149">
    <property type="entry name" value="DUF397"/>
    <property type="match status" value="1"/>
</dbReference>